<name>A0AAD5Y8E8_9FUNG</name>
<organism evidence="3 4">
    <name type="scientific">Boothiomyces macroporosus</name>
    <dbReference type="NCBI Taxonomy" id="261099"/>
    <lineage>
        <taxon>Eukaryota</taxon>
        <taxon>Fungi</taxon>
        <taxon>Fungi incertae sedis</taxon>
        <taxon>Chytridiomycota</taxon>
        <taxon>Chytridiomycota incertae sedis</taxon>
        <taxon>Chytridiomycetes</taxon>
        <taxon>Rhizophydiales</taxon>
        <taxon>Terramycetaceae</taxon>
        <taxon>Boothiomyces</taxon>
    </lineage>
</organism>
<dbReference type="InterPro" id="IPR040134">
    <property type="entry name" value="PSMD12/CSN4"/>
</dbReference>
<dbReference type="PANTHER" id="PTHR10855:SF1">
    <property type="entry name" value="26S PROTEASOME NON-ATPASE REGULATORY SUBUNIT 12"/>
    <property type="match status" value="1"/>
</dbReference>
<accession>A0AAD5Y8E8</accession>
<dbReference type="GO" id="GO:0008541">
    <property type="term" value="C:proteasome regulatory particle, lid subcomplex"/>
    <property type="evidence" value="ECO:0007669"/>
    <property type="project" value="TreeGrafter"/>
</dbReference>
<evidence type="ECO:0000259" key="2">
    <source>
        <dbReference type="Pfam" id="PF22241"/>
    </source>
</evidence>
<evidence type="ECO:0000259" key="1">
    <source>
        <dbReference type="Pfam" id="PF18098"/>
    </source>
</evidence>
<evidence type="ECO:0000313" key="4">
    <source>
        <dbReference type="Proteomes" id="UP001210925"/>
    </source>
</evidence>
<dbReference type="Pfam" id="PF22241">
    <property type="entry name" value="PSMD12-CSN4_N"/>
    <property type="match status" value="1"/>
</dbReference>
<dbReference type="EMBL" id="JADGKB010000035">
    <property type="protein sequence ID" value="KAJ3257737.1"/>
    <property type="molecule type" value="Genomic_DNA"/>
</dbReference>
<keyword evidence="3" id="KW-0647">Proteasome</keyword>
<gene>
    <name evidence="3" type="primary">PSMD12</name>
    <name evidence="3" type="ORF">HK103_004364</name>
</gene>
<reference evidence="3" key="1">
    <citation type="submission" date="2020-05" db="EMBL/GenBank/DDBJ databases">
        <title>Phylogenomic resolution of chytrid fungi.</title>
        <authorList>
            <person name="Stajich J.E."/>
            <person name="Amses K."/>
            <person name="Simmons R."/>
            <person name="Seto K."/>
            <person name="Myers J."/>
            <person name="Bonds A."/>
            <person name="Quandt C.A."/>
            <person name="Barry K."/>
            <person name="Liu P."/>
            <person name="Grigoriev I."/>
            <person name="Longcore J.E."/>
            <person name="James T.Y."/>
        </authorList>
    </citation>
    <scope>NUCLEOTIDE SEQUENCE</scope>
    <source>
        <strain evidence="3">PLAUS21</strain>
    </source>
</reference>
<dbReference type="AlphaFoldDB" id="A0AAD5Y8E8"/>
<feature type="domain" description="26S proteasome regulatory subunit RPN5 C-terminal" evidence="1">
    <location>
        <begin position="383"/>
        <end position="414"/>
    </location>
</feature>
<comment type="caution">
    <text evidence="3">The sequence shown here is derived from an EMBL/GenBank/DDBJ whole genome shotgun (WGS) entry which is preliminary data.</text>
</comment>
<keyword evidence="4" id="KW-1185">Reference proteome</keyword>
<dbReference type="GO" id="GO:0005737">
    <property type="term" value="C:cytoplasm"/>
    <property type="evidence" value="ECO:0007669"/>
    <property type="project" value="TreeGrafter"/>
</dbReference>
<feature type="domain" description="PSMD12/CSN4-like N-terminal" evidence="2">
    <location>
        <begin position="35"/>
        <end position="252"/>
    </location>
</feature>
<evidence type="ECO:0000313" key="3">
    <source>
        <dbReference type="EMBL" id="KAJ3257737.1"/>
    </source>
</evidence>
<dbReference type="PANTHER" id="PTHR10855">
    <property type="entry name" value="26S PROTEASOME NON-ATPASE REGULATORY SUBUNIT 12/COP9 SIGNALOSOME COMPLEX SUBUNIT 4"/>
    <property type="match status" value="1"/>
</dbReference>
<dbReference type="Proteomes" id="UP001210925">
    <property type="component" value="Unassembled WGS sequence"/>
</dbReference>
<dbReference type="InterPro" id="IPR054559">
    <property type="entry name" value="PSMD12-CSN4-like_N"/>
</dbReference>
<sequence length="422" mass="49119">MSQPAEKMEKDWSVEAAEVIAKSTALAKVNTNLGQAIEQLSLIEKQTRTSADLASNTKVLLAIVELTYQAKDYKLLNENIVLLTKKRALLKQAVTTMIQKVMTFVDEITDMKIKLELIDTLRTVTDGKIFVEVERARLTRTLVKFKEAEGKIVEAADLLQELQVETYGSMEKREKTDFILEQFRLCLAKKDYTRAQIISRKISIKFFEDKEYHDLKVRFYKLMIVHSLHGNEYLKTCKNYRSLYDTPLVKEDEKQWKEALANIVFFIVLSPFDHEQSDLIHRIYQDPNLKKLALHRELLKCFITNELMRWPKIEEVYGPTLKATTVFTQASEEGKKRYQDLHKRVIEHDAENFLSDLVVKKTIYARVDRISGIVTFEKKKDANTVLNEWSSTIHSLLDLIVKTNHLIMKEEMVHTITKQITE</sequence>
<dbReference type="Pfam" id="PF18098">
    <property type="entry name" value="RPN5_C"/>
    <property type="match status" value="1"/>
</dbReference>
<proteinExistence type="predicted"/>
<dbReference type="InterPro" id="IPR040896">
    <property type="entry name" value="RPN5_C"/>
</dbReference>
<protein>
    <submittedName>
        <fullName evidence="3">26S proteasome non-ATPase regulatory subunit 12</fullName>
    </submittedName>
</protein>